<comment type="caution">
    <text evidence="1">The sequence shown here is derived from an EMBL/GenBank/DDBJ whole genome shotgun (WGS) entry which is preliminary data.</text>
</comment>
<sequence>NVDVDLSCLLRKGLNLTNGNLVTSDMIDITNCSLKIAIRRMYYHYIDPNSRMQVNLSHFDQILIQDFVKKFLEEDSKVDLHLPCEGLWNFNRIKFFVDTEFELAKITRYKCMPTELIHILTSFVQEIGLEAVPMIECAYIQVLHLINDSLNRLVRTPDWTFYHFQTLRESTKYYQKTLKQSQISIDGIGCYYDTV</sequence>
<keyword evidence="2" id="KW-1185">Reference proteome</keyword>
<dbReference type="AlphaFoldDB" id="X6P698"/>
<name>X6P698_RETFI</name>
<evidence type="ECO:0000313" key="1">
    <source>
        <dbReference type="EMBL" id="ETO33614.1"/>
    </source>
</evidence>
<organism evidence="1 2">
    <name type="scientific">Reticulomyxa filosa</name>
    <dbReference type="NCBI Taxonomy" id="46433"/>
    <lineage>
        <taxon>Eukaryota</taxon>
        <taxon>Sar</taxon>
        <taxon>Rhizaria</taxon>
        <taxon>Retaria</taxon>
        <taxon>Foraminifera</taxon>
        <taxon>Monothalamids</taxon>
        <taxon>Reticulomyxidae</taxon>
        <taxon>Reticulomyxa</taxon>
    </lineage>
</organism>
<feature type="non-terminal residue" evidence="1">
    <location>
        <position position="1"/>
    </location>
</feature>
<proteinExistence type="predicted"/>
<dbReference type="SUPFAM" id="SSF48097">
    <property type="entry name" value="Regulator of G-protein signaling, RGS"/>
    <property type="match status" value="1"/>
</dbReference>
<gene>
    <name evidence="1" type="ORF">RFI_03489</name>
</gene>
<dbReference type="Proteomes" id="UP000023152">
    <property type="component" value="Unassembled WGS sequence"/>
</dbReference>
<dbReference type="EMBL" id="ASPP01003265">
    <property type="protein sequence ID" value="ETO33614.1"/>
    <property type="molecule type" value="Genomic_DNA"/>
</dbReference>
<protein>
    <submittedName>
        <fullName evidence="1">Uncharacterized protein</fullName>
    </submittedName>
</protein>
<evidence type="ECO:0000313" key="2">
    <source>
        <dbReference type="Proteomes" id="UP000023152"/>
    </source>
</evidence>
<accession>X6P698</accession>
<dbReference type="InterPro" id="IPR036305">
    <property type="entry name" value="RGS_sf"/>
</dbReference>
<reference evidence="1 2" key="1">
    <citation type="journal article" date="2013" name="Curr. Biol.">
        <title>The Genome of the Foraminiferan Reticulomyxa filosa.</title>
        <authorList>
            <person name="Glockner G."/>
            <person name="Hulsmann N."/>
            <person name="Schleicher M."/>
            <person name="Noegel A.A."/>
            <person name="Eichinger L."/>
            <person name="Gallinger C."/>
            <person name="Pawlowski J."/>
            <person name="Sierra R."/>
            <person name="Euteneuer U."/>
            <person name="Pillet L."/>
            <person name="Moustafa A."/>
            <person name="Platzer M."/>
            <person name="Groth M."/>
            <person name="Szafranski K."/>
            <person name="Schliwa M."/>
        </authorList>
    </citation>
    <scope>NUCLEOTIDE SEQUENCE [LARGE SCALE GENOMIC DNA]</scope>
</reference>